<dbReference type="GO" id="GO:0002100">
    <property type="term" value="P:tRNA wobble adenosine to inosine editing"/>
    <property type="evidence" value="ECO:0007669"/>
    <property type="project" value="UniProtKB-UniRule"/>
</dbReference>
<evidence type="ECO:0000259" key="9">
    <source>
        <dbReference type="PROSITE" id="PS51747"/>
    </source>
</evidence>
<feature type="domain" description="CMP/dCMP-type deaminase" evidence="9">
    <location>
        <begin position="1"/>
        <end position="114"/>
    </location>
</feature>
<dbReference type="AlphaFoldDB" id="A0A0W1AAT2"/>
<comment type="similarity">
    <text evidence="1">Belongs to the cytidine and deoxycytidylate deaminase family. ADAT2 subfamily.</text>
</comment>
<organism evidence="10 11">
    <name type="scientific">Legionella waltersii</name>
    <dbReference type="NCBI Taxonomy" id="66969"/>
    <lineage>
        <taxon>Bacteria</taxon>
        <taxon>Pseudomonadati</taxon>
        <taxon>Pseudomonadota</taxon>
        <taxon>Gammaproteobacteria</taxon>
        <taxon>Legionellales</taxon>
        <taxon>Legionellaceae</taxon>
        <taxon>Legionella</taxon>
    </lineage>
</organism>
<feature type="binding site" evidence="8">
    <location>
        <position position="83"/>
    </location>
    <ligand>
        <name>Zn(2+)</name>
        <dbReference type="ChEBI" id="CHEBI:29105"/>
        <note>catalytic</note>
    </ligand>
</feature>
<feature type="binding site" evidence="8">
    <location>
        <position position="53"/>
    </location>
    <ligand>
        <name>Zn(2+)</name>
        <dbReference type="ChEBI" id="CHEBI:29105"/>
        <note>catalytic</note>
    </ligand>
</feature>
<feature type="binding site" evidence="8">
    <location>
        <position position="86"/>
    </location>
    <ligand>
        <name>Zn(2+)</name>
        <dbReference type="ChEBI" id="CHEBI:29105"/>
        <note>catalytic</note>
    </ligand>
</feature>
<dbReference type="EC" id="3.5.4.33" evidence="8"/>
<reference evidence="10 11" key="1">
    <citation type="submission" date="2015-11" db="EMBL/GenBank/DDBJ databases">
        <title>Genomic analysis of 38 Legionella species identifies large and diverse effector repertoires.</title>
        <authorList>
            <person name="Burstein D."/>
            <person name="Amaro F."/>
            <person name="Zusman T."/>
            <person name="Lifshitz Z."/>
            <person name="Cohen O."/>
            <person name="Gilbert J.A."/>
            <person name="Pupko T."/>
            <person name="Shuman H.A."/>
            <person name="Segal G."/>
        </authorList>
    </citation>
    <scope>NUCLEOTIDE SEQUENCE [LARGE SCALE GENOMIC DNA]</scope>
    <source>
        <strain evidence="10 11">ATCC 51914</strain>
    </source>
</reference>
<proteinExistence type="inferred from homology"/>
<dbReference type="PROSITE" id="PS51747">
    <property type="entry name" value="CYT_DCMP_DEAMINASES_2"/>
    <property type="match status" value="1"/>
</dbReference>
<evidence type="ECO:0000256" key="3">
    <source>
        <dbReference type="ARBA" id="ARBA00022694"/>
    </source>
</evidence>
<evidence type="ECO:0000256" key="7">
    <source>
        <dbReference type="ARBA" id="ARBA00048045"/>
    </source>
</evidence>
<dbReference type="Gene3D" id="3.40.140.10">
    <property type="entry name" value="Cytidine Deaminase, domain 2"/>
    <property type="match status" value="1"/>
</dbReference>
<dbReference type="OrthoDB" id="9802676at2"/>
<evidence type="ECO:0000256" key="5">
    <source>
        <dbReference type="ARBA" id="ARBA00022801"/>
    </source>
</evidence>
<gene>
    <name evidence="8 10" type="primary">tadA</name>
    <name evidence="10" type="ORF">Lwal_1884</name>
</gene>
<dbReference type="PANTHER" id="PTHR11079">
    <property type="entry name" value="CYTOSINE DEAMINASE FAMILY MEMBER"/>
    <property type="match status" value="1"/>
</dbReference>
<evidence type="ECO:0000256" key="4">
    <source>
        <dbReference type="ARBA" id="ARBA00022723"/>
    </source>
</evidence>
<dbReference type="InterPro" id="IPR028883">
    <property type="entry name" value="tRNA_aden_deaminase"/>
</dbReference>
<evidence type="ECO:0000256" key="8">
    <source>
        <dbReference type="HAMAP-Rule" id="MF_00972"/>
    </source>
</evidence>
<keyword evidence="4 8" id="KW-0479">Metal-binding</keyword>
<keyword evidence="6 8" id="KW-0862">Zinc</keyword>
<protein>
    <recommendedName>
        <fullName evidence="8">tRNA-specific adenosine deaminase</fullName>
        <ecNumber evidence="8">3.5.4.33</ecNumber>
    </recommendedName>
</protein>
<dbReference type="EMBL" id="LNZB01000041">
    <property type="protein sequence ID" value="KTD78449.1"/>
    <property type="molecule type" value="Genomic_DNA"/>
</dbReference>
<dbReference type="PROSITE" id="PS00903">
    <property type="entry name" value="CYT_DCMP_DEAMINASES_1"/>
    <property type="match status" value="1"/>
</dbReference>
<dbReference type="Proteomes" id="UP000054729">
    <property type="component" value="Unassembled WGS sequence"/>
</dbReference>
<evidence type="ECO:0000256" key="1">
    <source>
        <dbReference type="ARBA" id="ARBA00010669"/>
    </source>
</evidence>
<feature type="active site" description="Proton donor" evidence="8">
    <location>
        <position position="55"/>
    </location>
</feature>
<dbReference type="RefSeq" id="WP_058480535.1">
    <property type="nucleotide sequence ID" value="NZ_CAAAIQ010000004.1"/>
</dbReference>
<dbReference type="InterPro" id="IPR058535">
    <property type="entry name" value="MafB19-deam"/>
</dbReference>
<dbReference type="GO" id="GO:0008270">
    <property type="term" value="F:zinc ion binding"/>
    <property type="evidence" value="ECO:0007669"/>
    <property type="project" value="UniProtKB-UniRule"/>
</dbReference>
<dbReference type="CDD" id="cd01285">
    <property type="entry name" value="nucleoside_deaminase"/>
    <property type="match status" value="1"/>
</dbReference>
<comment type="function">
    <text evidence="8">Catalyzes the deamination of adenosine to inosine at the wobble position 34 of tRNA(Arg2).</text>
</comment>
<dbReference type="InterPro" id="IPR016193">
    <property type="entry name" value="Cytidine_deaminase-like"/>
</dbReference>
<comment type="subunit">
    <text evidence="2 8">Homodimer.</text>
</comment>
<evidence type="ECO:0000313" key="11">
    <source>
        <dbReference type="Proteomes" id="UP000054729"/>
    </source>
</evidence>
<keyword evidence="11" id="KW-1185">Reference proteome</keyword>
<dbReference type="SUPFAM" id="SSF53927">
    <property type="entry name" value="Cytidine deaminase-like"/>
    <property type="match status" value="1"/>
</dbReference>
<dbReference type="InterPro" id="IPR002125">
    <property type="entry name" value="CMP_dCMP_dom"/>
</dbReference>
<dbReference type="NCBIfam" id="NF008113">
    <property type="entry name" value="PRK10860.1"/>
    <property type="match status" value="1"/>
</dbReference>
<sequence length="149" mass="16296">MNDKHWMNLAYEQALLAQSCDEVPVGAVLVDKDNQFLSSGHNLTLKTNDPSSHAEVIAIRQAALKLGNHRLLGTTLYVTLEPCAMCAGLLVHARVKRVVFATRDFRSGAAGSTLNLLNGSSLNHSVIIDEGVMQKECSLLLSDFFKQCR</sequence>
<comment type="catalytic activity">
    <reaction evidence="7 8">
        <text>adenosine(34) in tRNA + H2O + H(+) = inosine(34) in tRNA + NH4(+)</text>
        <dbReference type="Rhea" id="RHEA:43168"/>
        <dbReference type="Rhea" id="RHEA-COMP:10373"/>
        <dbReference type="Rhea" id="RHEA-COMP:10374"/>
        <dbReference type="ChEBI" id="CHEBI:15377"/>
        <dbReference type="ChEBI" id="CHEBI:15378"/>
        <dbReference type="ChEBI" id="CHEBI:28938"/>
        <dbReference type="ChEBI" id="CHEBI:74411"/>
        <dbReference type="ChEBI" id="CHEBI:82852"/>
        <dbReference type="EC" id="3.5.4.33"/>
    </reaction>
</comment>
<dbReference type="InterPro" id="IPR016192">
    <property type="entry name" value="APOBEC/CMP_deaminase_Zn-bd"/>
</dbReference>
<keyword evidence="5 8" id="KW-0378">Hydrolase</keyword>
<evidence type="ECO:0000256" key="6">
    <source>
        <dbReference type="ARBA" id="ARBA00022833"/>
    </source>
</evidence>
<dbReference type="STRING" id="66969.Lwal_1884"/>
<dbReference type="PANTHER" id="PTHR11079:SF202">
    <property type="entry name" value="TRNA-SPECIFIC ADENOSINE DEAMINASE"/>
    <property type="match status" value="1"/>
</dbReference>
<dbReference type="Pfam" id="PF14437">
    <property type="entry name" value="MafB19-deam"/>
    <property type="match status" value="1"/>
</dbReference>
<comment type="caution">
    <text evidence="10">The sequence shown here is derived from an EMBL/GenBank/DDBJ whole genome shotgun (WGS) entry which is preliminary data.</text>
</comment>
<accession>A0A0W1AAT2</accession>
<dbReference type="HAMAP" id="MF_00972">
    <property type="entry name" value="tRNA_aden_deaminase"/>
    <property type="match status" value="1"/>
</dbReference>
<keyword evidence="3 8" id="KW-0819">tRNA processing</keyword>
<name>A0A0W1AAT2_9GAMM</name>
<dbReference type="GO" id="GO:0052717">
    <property type="term" value="F:tRNA-specific adenosine-34 deaminase activity"/>
    <property type="evidence" value="ECO:0007669"/>
    <property type="project" value="UniProtKB-UniRule"/>
</dbReference>
<comment type="cofactor">
    <cofactor evidence="8">
        <name>Zn(2+)</name>
        <dbReference type="ChEBI" id="CHEBI:29105"/>
    </cofactor>
    <text evidence="8">Binds 1 zinc ion per subunit.</text>
</comment>
<dbReference type="PATRIC" id="fig|66969.6.peg.2047"/>
<evidence type="ECO:0000256" key="2">
    <source>
        <dbReference type="ARBA" id="ARBA00011738"/>
    </source>
</evidence>
<evidence type="ECO:0000313" key="10">
    <source>
        <dbReference type="EMBL" id="KTD78449.1"/>
    </source>
</evidence>